<feature type="region of interest" description="Disordered" evidence="3">
    <location>
        <begin position="466"/>
        <end position="536"/>
    </location>
</feature>
<feature type="repeat" description="ANK" evidence="2">
    <location>
        <begin position="729"/>
        <end position="761"/>
    </location>
</feature>
<dbReference type="Gene3D" id="3.40.50.300">
    <property type="entry name" value="P-loop containing nucleotide triphosphate hydrolases"/>
    <property type="match status" value="1"/>
</dbReference>
<evidence type="ECO:0000259" key="4">
    <source>
        <dbReference type="Pfam" id="PF24883"/>
    </source>
</evidence>
<dbReference type="Pfam" id="PF12796">
    <property type="entry name" value="Ank_2"/>
    <property type="match status" value="2"/>
</dbReference>
<dbReference type="Proteomes" id="UP001345013">
    <property type="component" value="Unassembled WGS sequence"/>
</dbReference>
<dbReference type="InterPro" id="IPR036770">
    <property type="entry name" value="Ankyrin_rpt-contain_sf"/>
</dbReference>
<feature type="repeat" description="ANK" evidence="2">
    <location>
        <begin position="830"/>
        <end position="863"/>
    </location>
</feature>
<dbReference type="PANTHER" id="PTHR10039:SF15">
    <property type="entry name" value="NACHT DOMAIN-CONTAINING PROTEIN"/>
    <property type="match status" value="1"/>
</dbReference>
<dbReference type="SUPFAM" id="SSF48403">
    <property type="entry name" value="Ankyrin repeat"/>
    <property type="match status" value="1"/>
</dbReference>
<keyword evidence="1" id="KW-0677">Repeat</keyword>
<dbReference type="PROSITE" id="PS50297">
    <property type="entry name" value="ANK_REP_REGION"/>
    <property type="match status" value="4"/>
</dbReference>
<feature type="region of interest" description="Disordered" evidence="3">
    <location>
        <begin position="1098"/>
        <end position="1118"/>
    </location>
</feature>
<evidence type="ECO:0000313" key="6">
    <source>
        <dbReference type="Proteomes" id="UP001345013"/>
    </source>
</evidence>
<proteinExistence type="predicted"/>
<dbReference type="Pfam" id="PF24883">
    <property type="entry name" value="NPHP3_N"/>
    <property type="match status" value="1"/>
</dbReference>
<name>A0ABR0KH23_9EURO</name>
<accession>A0ABR0KH23</accession>
<keyword evidence="2" id="KW-0040">ANK repeat</keyword>
<feature type="repeat" description="ANK" evidence="2">
    <location>
        <begin position="942"/>
        <end position="975"/>
    </location>
</feature>
<comment type="caution">
    <text evidence="5">The sequence shown here is derived from an EMBL/GenBank/DDBJ whole genome shotgun (WGS) entry which is preliminary data.</text>
</comment>
<dbReference type="InterPro" id="IPR002110">
    <property type="entry name" value="Ankyrin_rpt"/>
</dbReference>
<feature type="compositionally biased region" description="Polar residues" evidence="3">
    <location>
        <begin position="478"/>
        <end position="488"/>
    </location>
</feature>
<keyword evidence="6" id="KW-1185">Reference proteome</keyword>
<feature type="compositionally biased region" description="Low complexity" evidence="3">
    <location>
        <begin position="515"/>
        <end position="524"/>
    </location>
</feature>
<protein>
    <recommendedName>
        <fullName evidence="4">Nephrocystin 3-like N-terminal domain-containing protein</fullName>
    </recommendedName>
</protein>
<reference evidence="5 6" key="1">
    <citation type="submission" date="2023-08" db="EMBL/GenBank/DDBJ databases">
        <title>Black Yeasts Isolated from many extreme environments.</title>
        <authorList>
            <person name="Coleine C."/>
            <person name="Stajich J.E."/>
            <person name="Selbmann L."/>
        </authorList>
    </citation>
    <scope>NUCLEOTIDE SEQUENCE [LARGE SCALE GENOMIC DNA]</scope>
    <source>
        <strain evidence="5 6">CCFEE 5885</strain>
    </source>
</reference>
<dbReference type="SMART" id="SM00248">
    <property type="entry name" value="ANK"/>
    <property type="match status" value="9"/>
</dbReference>
<feature type="repeat" description="ANK" evidence="2">
    <location>
        <begin position="908"/>
        <end position="941"/>
    </location>
</feature>
<organism evidence="5 6">
    <name type="scientific">Lithohypha guttulata</name>
    <dbReference type="NCBI Taxonomy" id="1690604"/>
    <lineage>
        <taxon>Eukaryota</taxon>
        <taxon>Fungi</taxon>
        <taxon>Dikarya</taxon>
        <taxon>Ascomycota</taxon>
        <taxon>Pezizomycotina</taxon>
        <taxon>Eurotiomycetes</taxon>
        <taxon>Chaetothyriomycetidae</taxon>
        <taxon>Chaetothyriales</taxon>
        <taxon>Trichomeriaceae</taxon>
        <taxon>Lithohypha</taxon>
    </lineage>
</organism>
<feature type="domain" description="Nephrocystin 3-like N-terminal" evidence="4">
    <location>
        <begin position="67"/>
        <end position="238"/>
    </location>
</feature>
<dbReference type="Gene3D" id="1.25.40.20">
    <property type="entry name" value="Ankyrin repeat-containing domain"/>
    <property type="match status" value="3"/>
</dbReference>
<dbReference type="PROSITE" id="PS50088">
    <property type="entry name" value="ANK_REPEAT"/>
    <property type="match status" value="5"/>
</dbReference>
<dbReference type="PANTHER" id="PTHR10039">
    <property type="entry name" value="AMELOGENIN"/>
    <property type="match status" value="1"/>
</dbReference>
<gene>
    <name evidence="5" type="ORF">LTR24_002750</name>
</gene>
<dbReference type="InterPro" id="IPR056884">
    <property type="entry name" value="NPHP3-like_N"/>
</dbReference>
<evidence type="ECO:0000256" key="3">
    <source>
        <dbReference type="SAM" id="MobiDB-lite"/>
    </source>
</evidence>
<evidence type="ECO:0000256" key="1">
    <source>
        <dbReference type="ARBA" id="ARBA00022737"/>
    </source>
</evidence>
<evidence type="ECO:0000256" key="2">
    <source>
        <dbReference type="PROSITE-ProRule" id="PRU00023"/>
    </source>
</evidence>
<sequence length="1139" mass="127836">MSHLFGPTTISGGQAQFGDYHQHGQTTHHHHYDTQGADELAKLLYWLSHLNFADTLRFHCDKRTPETGGWLLEHDNFQAWLDHKQPDVRFISCRGPPGSGKTILCLKADHYGSAMTIEYLQQHMEDDRPLIYCFLDYARQKELTADSILANLLLQLCLDDSEKALPLLRKMYKQAEAGRRRPTMSEVTAAFQSTAFSYQSLLLVVDGFDEIEHTVRQQLLLALSLNTYTQIQILAFCRPHIDLTTYVGVQELPVLDVDVSAQRPDLELFLHARISASEELGWLISGERTRALSITDKIISRAQSSFLVAEMQMNSIGYAITPAELESALDANVHDLSTLYKDTLDRIRGQAPSKARLCLDILGWLALAKRVLNVHELNHAIGIHRYGFEFTERFIPPLQTLIGSCLGLVTYDTNTGELRLLHYTLLEYLQQGNMLSITEEIMLKTCLDCLADEKLGKFLDDDDCGFEEEHSASPPSPTSGIASTTSSAPKIAPSIADDDKYLMQSEERSRRQRISSRASSGAQRLPERAHLSSVPRTITVSTDEDITIMEPDSLMGDVFHRGLLGRSTSKLFKTRGKLVPPVPPSSSGPYEMQPFYTPMPATLAFSIYATRHWTEHVLEETQDVDVLLKFLQNAEKVRQWYAMTLNYAPELRILITRTTFSSCFSHGPIGIRTALAMHWPRAVERLLVDMRLDEAMLTSLLLLAVRMNFQEGIELLLSYGANSSCVDNDGNNALHHAAIADSAAGVPILVRAGVRVDHINKSGQSPLHQCLIHQSDGRTLDQILKGGANIYHTNGRDETVLHLAVRYDQREHIVRKLLEHGIDTNAQNREGDTALHLAVRLGRKVPIMSSLLEHNANTALRNMRGENVFALVLQASQNTHTAFDGAYRLSVLELLISHHNEINEQDENGDTMLHLAISRRLPQQAIELLLQRQADIETQNNDGFTPLHFAVFKRASLDILDLLLEATKNINAQDKDGDTALHMAVMSYLEHDTDNQRPRSRVLDCLHQQEGKLNLRSETDGVCHSRSYDSPSYDPAEMEVLLSQVYPGQEDYKRATGRVSTLLRHGGSRRISNKNGVTPTMRAYYGFESICFLKDKQVKGPTARGSRRPSKTSSSPLTRMLYHAKKIDEIVAGAPLKLR</sequence>
<dbReference type="EMBL" id="JAVRRG010000024">
    <property type="protein sequence ID" value="KAK5096051.1"/>
    <property type="molecule type" value="Genomic_DNA"/>
</dbReference>
<evidence type="ECO:0000313" key="5">
    <source>
        <dbReference type="EMBL" id="KAK5096051.1"/>
    </source>
</evidence>
<feature type="compositionally biased region" description="Basic and acidic residues" evidence="3">
    <location>
        <begin position="497"/>
        <end position="509"/>
    </location>
</feature>
<feature type="repeat" description="ANK" evidence="2">
    <location>
        <begin position="796"/>
        <end position="829"/>
    </location>
</feature>
<dbReference type="InterPro" id="IPR027417">
    <property type="entry name" value="P-loop_NTPase"/>
</dbReference>